<keyword evidence="2" id="KW-0472">Membrane</keyword>
<dbReference type="EMBL" id="CM001223">
    <property type="protein sequence ID" value="AES82543.2"/>
    <property type="molecule type" value="Genomic_DNA"/>
</dbReference>
<accession>A0A0C3WFZ0</accession>
<sequence length="164" mass="19412">MRVHHQNEQRQCSYGVLKWVLVWMSVCYIVFTIGPPSRWRFKQSPCPQCHHCYCSSVEYPLGSLDCGKHDPAMEEMNKDPLSMLSEELKLQKIVANETLEQTKRLVINARNTFSHYKKEVEKCSIGMETCEEARERAEAELVEERRLTALWEERARDYGWKDRR</sequence>
<dbReference type="STRING" id="3880.G7KZQ0"/>
<evidence type="ECO:0000313" key="3">
    <source>
        <dbReference type="EMBL" id="AES82543.2"/>
    </source>
</evidence>
<dbReference type="InterPro" id="IPR010471">
    <property type="entry name" value="DUF1068"/>
</dbReference>
<evidence type="ECO:0000313" key="5">
    <source>
        <dbReference type="EnsemblPlants" id="AES82543"/>
    </source>
</evidence>
<dbReference type="Gramene" id="rna44130">
    <property type="protein sequence ID" value="RHN49315.1"/>
    <property type="gene ID" value="gene44130"/>
</dbReference>
<dbReference type="Proteomes" id="UP000265566">
    <property type="component" value="Chromosome 7"/>
</dbReference>
<keyword evidence="2" id="KW-1133">Transmembrane helix</keyword>
<dbReference type="EnsemblPlants" id="AES82543">
    <property type="protein sequence ID" value="AES82543"/>
    <property type="gene ID" value="MTR_7g113900"/>
</dbReference>
<evidence type="ECO:0000313" key="7">
    <source>
        <dbReference type="Proteomes" id="UP000265566"/>
    </source>
</evidence>
<dbReference type="Pfam" id="PF06364">
    <property type="entry name" value="DUF1068"/>
    <property type="match status" value="1"/>
</dbReference>
<dbReference type="KEGG" id="mtr:11420851"/>
<gene>
    <name evidence="5" type="primary">11420851</name>
    <name evidence="3" type="ordered locus">MTR_7g113900</name>
    <name evidence="4" type="ORF">MtrunA17_Chr7g0273171</name>
</gene>
<reference evidence="7" key="4">
    <citation type="journal article" date="2018" name="Nat. Plants">
        <title>Whole-genome landscape of Medicago truncatula symbiotic genes.</title>
        <authorList>
            <person name="Pecrix Y."/>
            <person name="Staton S.E."/>
            <person name="Sallet E."/>
            <person name="Lelandais-Briere C."/>
            <person name="Moreau S."/>
            <person name="Carrere S."/>
            <person name="Blein T."/>
            <person name="Jardinaud M.F."/>
            <person name="Latrasse D."/>
            <person name="Zouine M."/>
            <person name="Zahm M."/>
            <person name="Kreplak J."/>
            <person name="Mayjonade B."/>
            <person name="Satge C."/>
            <person name="Perez M."/>
            <person name="Cauet S."/>
            <person name="Marande W."/>
            <person name="Chantry-Darmon C."/>
            <person name="Lopez-Roques C."/>
            <person name="Bouchez O."/>
            <person name="Berard A."/>
            <person name="Debelle F."/>
            <person name="Munos S."/>
            <person name="Bendahmane A."/>
            <person name="Berges H."/>
            <person name="Niebel A."/>
            <person name="Buitink J."/>
            <person name="Frugier F."/>
            <person name="Benhamed M."/>
            <person name="Crespi M."/>
            <person name="Gouzy J."/>
            <person name="Gamas P."/>
        </authorList>
    </citation>
    <scope>NUCLEOTIDE SEQUENCE [LARGE SCALE GENOMIC DNA]</scope>
    <source>
        <strain evidence="7">cv. Jemalong A17</strain>
    </source>
</reference>
<evidence type="ECO:0000313" key="4">
    <source>
        <dbReference type="EMBL" id="RHN49315.1"/>
    </source>
</evidence>
<evidence type="ECO:0000256" key="1">
    <source>
        <dbReference type="SAM" id="Coils"/>
    </source>
</evidence>
<keyword evidence="6" id="KW-1185">Reference proteome</keyword>
<dbReference type="HOGENOM" id="CLU_094454_0_1_1"/>
<feature type="coiled-coil region" evidence="1">
    <location>
        <begin position="127"/>
        <end position="154"/>
    </location>
</feature>
<dbReference type="EMBL" id="PSQE01000007">
    <property type="protein sequence ID" value="RHN49315.1"/>
    <property type="molecule type" value="Genomic_DNA"/>
</dbReference>
<accession>G7KZQ0</accession>
<organism evidence="3 6">
    <name type="scientific">Medicago truncatula</name>
    <name type="common">Barrel medic</name>
    <name type="synonym">Medicago tribuloides</name>
    <dbReference type="NCBI Taxonomy" id="3880"/>
    <lineage>
        <taxon>Eukaryota</taxon>
        <taxon>Viridiplantae</taxon>
        <taxon>Streptophyta</taxon>
        <taxon>Embryophyta</taxon>
        <taxon>Tracheophyta</taxon>
        <taxon>Spermatophyta</taxon>
        <taxon>Magnoliopsida</taxon>
        <taxon>eudicotyledons</taxon>
        <taxon>Gunneridae</taxon>
        <taxon>Pentapetalae</taxon>
        <taxon>rosids</taxon>
        <taxon>fabids</taxon>
        <taxon>Fabales</taxon>
        <taxon>Fabaceae</taxon>
        <taxon>Papilionoideae</taxon>
        <taxon>50 kb inversion clade</taxon>
        <taxon>NPAAA clade</taxon>
        <taxon>Hologalegina</taxon>
        <taxon>IRL clade</taxon>
        <taxon>Trifolieae</taxon>
        <taxon>Medicago</taxon>
    </lineage>
</organism>
<evidence type="ECO:0000256" key="2">
    <source>
        <dbReference type="SAM" id="Phobius"/>
    </source>
</evidence>
<reference evidence="5" key="3">
    <citation type="submission" date="2015-04" db="UniProtKB">
        <authorList>
            <consortium name="EnsemblPlants"/>
        </authorList>
    </citation>
    <scope>IDENTIFICATION</scope>
    <source>
        <strain evidence="5">cv. Jemalong A17</strain>
    </source>
</reference>
<keyword evidence="2 3" id="KW-0812">Transmembrane</keyword>
<reference evidence="4" key="5">
    <citation type="journal article" date="2018" name="Nat. Plants">
        <title>Whole-genome landscape of Medicago truncatula symbiotic genes.</title>
        <authorList>
            <person name="Pecrix Y."/>
            <person name="Gamas P."/>
            <person name="Carrere S."/>
        </authorList>
    </citation>
    <scope>NUCLEOTIDE SEQUENCE</scope>
    <source>
        <tissue evidence="4">Leaves</tissue>
    </source>
</reference>
<evidence type="ECO:0000313" key="6">
    <source>
        <dbReference type="Proteomes" id="UP000002051"/>
    </source>
</evidence>
<dbReference type="PANTHER" id="PTHR32254">
    <property type="entry name" value="EXPRESSED PROTEIN"/>
    <property type="match status" value="1"/>
</dbReference>
<feature type="transmembrane region" description="Helical" evidence="2">
    <location>
        <begin position="16"/>
        <end position="34"/>
    </location>
</feature>
<keyword evidence="1" id="KW-0175">Coiled coil</keyword>
<name>G7KZQ0_MEDTR</name>
<dbReference type="AlphaFoldDB" id="G7KZQ0"/>
<dbReference type="Proteomes" id="UP000002051">
    <property type="component" value="Unassembled WGS sequence"/>
</dbReference>
<reference evidence="3 6" key="2">
    <citation type="journal article" date="2014" name="BMC Genomics">
        <title>An improved genome release (version Mt4.0) for the model legume Medicago truncatula.</title>
        <authorList>
            <person name="Tang H."/>
            <person name="Krishnakumar V."/>
            <person name="Bidwell S."/>
            <person name="Rosen B."/>
            <person name="Chan A."/>
            <person name="Zhou S."/>
            <person name="Gentzbittel L."/>
            <person name="Childs K.L."/>
            <person name="Yandell M."/>
            <person name="Gundlach H."/>
            <person name="Mayer K.F."/>
            <person name="Schwartz D.C."/>
            <person name="Town C.D."/>
        </authorList>
    </citation>
    <scope>GENOME REANNOTATION</scope>
    <source>
        <strain evidence="5 6">cv. Jemalong A17</strain>
    </source>
</reference>
<reference evidence="3 6" key="1">
    <citation type="journal article" date="2011" name="Nature">
        <title>The Medicago genome provides insight into the evolution of rhizobial symbioses.</title>
        <authorList>
            <person name="Young N.D."/>
            <person name="Debelle F."/>
            <person name="Oldroyd G.E."/>
            <person name="Geurts R."/>
            <person name="Cannon S.B."/>
            <person name="Udvardi M.K."/>
            <person name="Benedito V.A."/>
            <person name="Mayer K.F."/>
            <person name="Gouzy J."/>
            <person name="Schoof H."/>
            <person name="Van de Peer Y."/>
            <person name="Proost S."/>
            <person name="Cook D.R."/>
            <person name="Meyers B.C."/>
            <person name="Spannagl M."/>
            <person name="Cheung F."/>
            <person name="De Mita S."/>
            <person name="Krishnakumar V."/>
            <person name="Gundlach H."/>
            <person name="Zhou S."/>
            <person name="Mudge J."/>
            <person name="Bharti A.K."/>
            <person name="Murray J.D."/>
            <person name="Naoumkina M.A."/>
            <person name="Rosen B."/>
            <person name="Silverstein K.A."/>
            <person name="Tang H."/>
            <person name="Rombauts S."/>
            <person name="Zhao P.X."/>
            <person name="Zhou P."/>
            <person name="Barbe V."/>
            <person name="Bardou P."/>
            <person name="Bechner M."/>
            <person name="Bellec A."/>
            <person name="Berger A."/>
            <person name="Berges H."/>
            <person name="Bidwell S."/>
            <person name="Bisseling T."/>
            <person name="Choisne N."/>
            <person name="Couloux A."/>
            <person name="Denny R."/>
            <person name="Deshpande S."/>
            <person name="Dai X."/>
            <person name="Doyle J.J."/>
            <person name="Dudez A.M."/>
            <person name="Farmer A.D."/>
            <person name="Fouteau S."/>
            <person name="Franken C."/>
            <person name="Gibelin C."/>
            <person name="Gish J."/>
            <person name="Goldstein S."/>
            <person name="Gonzalez A.J."/>
            <person name="Green P.J."/>
            <person name="Hallab A."/>
            <person name="Hartog M."/>
            <person name="Hua A."/>
            <person name="Humphray S.J."/>
            <person name="Jeong D.H."/>
            <person name="Jing Y."/>
            <person name="Jocker A."/>
            <person name="Kenton S.M."/>
            <person name="Kim D.J."/>
            <person name="Klee K."/>
            <person name="Lai H."/>
            <person name="Lang C."/>
            <person name="Lin S."/>
            <person name="Macmil S.L."/>
            <person name="Magdelenat G."/>
            <person name="Matthews L."/>
            <person name="McCorrison J."/>
            <person name="Monaghan E.L."/>
            <person name="Mun J.H."/>
            <person name="Najar F.Z."/>
            <person name="Nicholson C."/>
            <person name="Noirot C."/>
            <person name="O'Bleness M."/>
            <person name="Paule C.R."/>
            <person name="Poulain J."/>
            <person name="Prion F."/>
            <person name="Qin B."/>
            <person name="Qu C."/>
            <person name="Retzel E.F."/>
            <person name="Riddle C."/>
            <person name="Sallet E."/>
            <person name="Samain S."/>
            <person name="Samson N."/>
            <person name="Sanders I."/>
            <person name="Saurat O."/>
            <person name="Scarpelli C."/>
            <person name="Schiex T."/>
            <person name="Segurens B."/>
            <person name="Severin A.J."/>
            <person name="Sherrier D.J."/>
            <person name="Shi R."/>
            <person name="Sims S."/>
            <person name="Singer S.R."/>
            <person name="Sinharoy S."/>
            <person name="Sterck L."/>
            <person name="Viollet A."/>
            <person name="Wang B.B."/>
            <person name="Wang K."/>
            <person name="Wang M."/>
            <person name="Wang X."/>
            <person name="Warfsmann J."/>
            <person name="Weissenbach J."/>
            <person name="White D.D."/>
            <person name="White J.D."/>
            <person name="Wiley G.B."/>
            <person name="Wincker P."/>
            <person name="Xing Y."/>
            <person name="Yang L."/>
            <person name="Yao Z."/>
            <person name="Ying F."/>
            <person name="Zhai J."/>
            <person name="Zhou L."/>
            <person name="Zuber A."/>
            <person name="Denarie J."/>
            <person name="Dixon R.A."/>
            <person name="May G.D."/>
            <person name="Schwartz D.C."/>
            <person name="Rogers J."/>
            <person name="Quetier F."/>
            <person name="Town C.D."/>
            <person name="Roe B.A."/>
        </authorList>
    </citation>
    <scope>NUCLEOTIDE SEQUENCE [LARGE SCALE GENOMIC DNA]</scope>
    <source>
        <strain evidence="3">A17</strain>
        <strain evidence="5 6">cv. Jemalong A17</strain>
    </source>
</reference>
<protein>
    <submittedName>
        <fullName evidence="3">Transmembrane protein, putative</fullName>
    </submittedName>
</protein>
<dbReference type="OrthoDB" id="1851883at2759"/>
<dbReference type="PANTHER" id="PTHR32254:SF6">
    <property type="entry name" value="DUF1068 DOMAIN-CONTAINING PROTEIN"/>
    <property type="match status" value="1"/>
</dbReference>
<proteinExistence type="predicted"/>